<accession>A0ABT1Y2X5</accession>
<dbReference type="PANTHER" id="PTHR31756">
    <property type="entry name" value="PYRUVATE, PHOSPHATE DIKINASE REGULATORY PROTEIN 1, CHLOROPLASTIC"/>
    <property type="match status" value="1"/>
</dbReference>
<protein>
    <recommendedName>
        <fullName evidence="5">Putative pyruvate, phosphate dikinase regulatory protein</fullName>
        <shortName evidence="5">PPDK regulatory protein</shortName>
        <ecNumber evidence="5">2.7.11.32</ecNumber>
        <ecNumber evidence="5">2.7.4.27</ecNumber>
    </recommendedName>
</protein>
<reference evidence="6 7" key="1">
    <citation type="submission" date="2022-08" db="EMBL/GenBank/DDBJ databases">
        <title>Proteogenomics of the novel Dehalobacterium formicoaceticum strain EZ94 highlights a key role of methyltransferases during anaerobic dichloromethane degradation.</title>
        <authorList>
            <person name="Wasmund K."/>
        </authorList>
    </citation>
    <scope>NUCLEOTIDE SEQUENCE [LARGE SCALE GENOMIC DNA]</scope>
    <source>
        <strain evidence="6 7">EZ94</strain>
    </source>
</reference>
<evidence type="ECO:0000313" key="6">
    <source>
        <dbReference type="EMBL" id="MCR6544046.1"/>
    </source>
</evidence>
<evidence type="ECO:0000256" key="1">
    <source>
        <dbReference type="ARBA" id="ARBA00022527"/>
    </source>
</evidence>
<sequence>MNQKKDKPVIFVVSDSLGETADLLARAAASQFDSGGVEIRRVPYVSVVSEIETIFREAAVYNSVITYTVVVNELREEISRLSKAYEIPCVDLLGPTLDAVTKVSGLQPKMETGLLRKLDRDYFRKVEAVEFAVKYDDGKDARGLIQADVVLTGVSRTSKTPVCMYLAHNKIKAANMPLVPEVAPPQELFEINPKKIIGLTIKAEALNVIRNERLKALGLNPGADYASINRIIQELEYAENIFKRIGCAVIDVSNRAIEETAGKISEIYYKGEKNVK</sequence>
<dbReference type="HAMAP" id="MF_00921">
    <property type="entry name" value="PDRP"/>
    <property type="match status" value="1"/>
</dbReference>
<keyword evidence="1 5" id="KW-0723">Serine/threonine-protein kinase</keyword>
<dbReference type="Pfam" id="PF03618">
    <property type="entry name" value="Kinase-PPPase"/>
    <property type="match status" value="1"/>
</dbReference>
<evidence type="ECO:0000256" key="3">
    <source>
        <dbReference type="ARBA" id="ARBA00022741"/>
    </source>
</evidence>
<gene>
    <name evidence="6" type="ORF">NVS47_00675</name>
</gene>
<comment type="similarity">
    <text evidence="5">Belongs to the pyruvate, phosphate/water dikinase regulatory protein family. PDRP subfamily.</text>
</comment>
<keyword evidence="3 5" id="KW-0547">Nucleotide-binding</keyword>
<dbReference type="EC" id="2.7.11.32" evidence="5"/>
<comment type="catalytic activity">
    <reaction evidence="5">
        <text>N(tele)-phospho-L-histidyl/O-phospho-L-threonyl-[pyruvate, phosphate dikinase] + phosphate + H(+) = N(tele)-phospho-L-histidyl/L-threonyl-[pyruvate, phosphate dikinase] + diphosphate</text>
        <dbReference type="Rhea" id="RHEA:43696"/>
        <dbReference type="Rhea" id="RHEA-COMP:10650"/>
        <dbReference type="Rhea" id="RHEA-COMP:10651"/>
        <dbReference type="ChEBI" id="CHEBI:15378"/>
        <dbReference type="ChEBI" id="CHEBI:30013"/>
        <dbReference type="ChEBI" id="CHEBI:33019"/>
        <dbReference type="ChEBI" id="CHEBI:43474"/>
        <dbReference type="ChEBI" id="CHEBI:61977"/>
        <dbReference type="ChEBI" id="CHEBI:83586"/>
        <dbReference type="EC" id="2.7.4.27"/>
    </reaction>
</comment>
<keyword evidence="4 5" id="KW-0418">Kinase</keyword>
<organism evidence="6 7">
    <name type="scientific">Dehalobacterium formicoaceticum</name>
    <dbReference type="NCBI Taxonomy" id="51515"/>
    <lineage>
        <taxon>Bacteria</taxon>
        <taxon>Bacillati</taxon>
        <taxon>Bacillota</taxon>
        <taxon>Clostridia</taxon>
        <taxon>Eubacteriales</taxon>
        <taxon>Peptococcaceae</taxon>
        <taxon>Dehalobacterium</taxon>
    </lineage>
</organism>
<evidence type="ECO:0000256" key="2">
    <source>
        <dbReference type="ARBA" id="ARBA00022679"/>
    </source>
</evidence>
<evidence type="ECO:0000313" key="7">
    <source>
        <dbReference type="Proteomes" id="UP001524944"/>
    </source>
</evidence>
<feature type="binding site" evidence="5">
    <location>
        <begin position="153"/>
        <end position="160"/>
    </location>
    <ligand>
        <name>ADP</name>
        <dbReference type="ChEBI" id="CHEBI:456216"/>
    </ligand>
</feature>
<dbReference type="InterPro" id="IPR026565">
    <property type="entry name" value="PPDK_reg"/>
</dbReference>
<dbReference type="GO" id="GO:0016301">
    <property type="term" value="F:kinase activity"/>
    <property type="evidence" value="ECO:0007669"/>
    <property type="project" value="UniProtKB-KW"/>
</dbReference>
<comment type="catalytic activity">
    <reaction evidence="5">
        <text>N(tele)-phospho-L-histidyl/L-threonyl-[pyruvate, phosphate dikinase] + ADP = N(tele)-phospho-L-histidyl/O-phospho-L-threonyl-[pyruvate, phosphate dikinase] + AMP + H(+)</text>
        <dbReference type="Rhea" id="RHEA:43692"/>
        <dbReference type="Rhea" id="RHEA-COMP:10650"/>
        <dbReference type="Rhea" id="RHEA-COMP:10651"/>
        <dbReference type="ChEBI" id="CHEBI:15378"/>
        <dbReference type="ChEBI" id="CHEBI:30013"/>
        <dbReference type="ChEBI" id="CHEBI:61977"/>
        <dbReference type="ChEBI" id="CHEBI:83586"/>
        <dbReference type="ChEBI" id="CHEBI:456215"/>
        <dbReference type="ChEBI" id="CHEBI:456216"/>
        <dbReference type="EC" id="2.7.11.32"/>
    </reaction>
</comment>
<dbReference type="InterPro" id="IPR005177">
    <property type="entry name" value="Kinase-pyrophosphorylase"/>
</dbReference>
<evidence type="ECO:0000256" key="5">
    <source>
        <dbReference type="HAMAP-Rule" id="MF_00921"/>
    </source>
</evidence>
<keyword evidence="7" id="KW-1185">Reference proteome</keyword>
<evidence type="ECO:0000256" key="4">
    <source>
        <dbReference type="ARBA" id="ARBA00022777"/>
    </source>
</evidence>
<comment type="caution">
    <text evidence="6">The sequence shown here is derived from an EMBL/GenBank/DDBJ whole genome shotgun (WGS) entry which is preliminary data.</text>
</comment>
<comment type="function">
    <text evidence="5">Bifunctional serine/threonine kinase and phosphorylase involved in the regulation of the pyruvate, phosphate dikinase (PPDK) by catalyzing its phosphorylation/dephosphorylation.</text>
</comment>
<dbReference type="RefSeq" id="WP_089609561.1">
    <property type="nucleotide sequence ID" value="NZ_CP022121.1"/>
</dbReference>
<dbReference type="EC" id="2.7.4.27" evidence="5"/>
<dbReference type="NCBIfam" id="NF003742">
    <property type="entry name" value="PRK05339.1"/>
    <property type="match status" value="1"/>
</dbReference>
<dbReference type="PANTHER" id="PTHR31756:SF3">
    <property type="entry name" value="PYRUVATE, PHOSPHATE DIKINASE REGULATORY PROTEIN 1, CHLOROPLASTIC"/>
    <property type="match status" value="1"/>
</dbReference>
<proteinExistence type="inferred from homology"/>
<dbReference type="EMBL" id="JANPWE010000001">
    <property type="protein sequence ID" value="MCR6544046.1"/>
    <property type="molecule type" value="Genomic_DNA"/>
</dbReference>
<name>A0ABT1Y2X5_9FIRM</name>
<keyword evidence="2 5" id="KW-0808">Transferase</keyword>
<dbReference type="Proteomes" id="UP001524944">
    <property type="component" value="Unassembled WGS sequence"/>
</dbReference>